<evidence type="ECO:0000313" key="2">
    <source>
        <dbReference type="EMBL" id="MCX2745567.1"/>
    </source>
</evidence>
<dbReference type="RefSeq" id="WP_266058164.1">
    <property type="nucleotide sequence ID" value="NZ_JAPFQN010000010.1"/>
</dbReference>
<organism evidence="2 3">
    <name type="scientific">Mangrovivirga halotolerans</name>
    <dbReference type="NCBI Taxonomy" id="2993936"/>
    <lineage>
        <taxon>Bacteria</taxon>
        <taxon>Pseudomonadati</taxon>
        <taxon>Bacteroidota</taxon>
        <taxon>Cytophagia</taxon>
        <taxon>Cytophagales</taxon>
        <taxon>Mangrovivirgaceae</taxon>
        <taxon>Mangrovivirga</taxon>
    </lineage>
</organism>
<reference evidence="2 3" key="1">
    <citation type="submission" date="2022-11" db="EMBL/GenBank/DDBJ databases">
        <title>The characterization of three novel Bacteroidetes species and genomic analysis of their roles in tidal elemental geochemical cycles.</title>
        <authorList>
            <person name="Ma K."/>
        </authorList>
    </citation>
    <scope>NUCLEOTIDE SEQUENCE [LARGE SCALE GENOMIC DNA]</scope>
    <source>
        <strain evidence="2 3">M17</strain>
    </source>
</reference>
<comment type="caution">
    <text evidence="2">The sequence shown here is derived from an EMBL/GenBank/DDBJ whole genome shotgun (WGS) entry which is preliminary data.</text>
</comment>
<accession>A0ABT3RWG8</accession>
<protein>
    <submittedName>
        <fullName evidence="2">Gamma-glutamylcyclotransferase</fullName>
    </submittedName>
</protein>
<dbReference type="Gene3D" id="3.10.490.10">
    <property type="entry name" value="Gamma-glutamyl cyclotransferase-like"/>
    <property type="match status" value="1"/>
</dbReference>
<dbReference type="CDD" id="cd06661">
    <property type="entry name" value="GGCT_like"/>
    <property type="match status" value="1"/>
</dbReference>
<dbReference type="InterPro" id="IPR036568">
    <property type="entry name" value="GGCT-like_sf"/>
</dbReference>
<dbReference type="Pfam" id="PF06094">
    <property type="entry name" value="GGACT"/>
    <property type="match status" value="1"/>
</dbReference>
<gene>
    <name evidence="2" type="ORF">OO013_16925</name>
</gene>
<proteinExistence type="predicted"/>
<evidence type="ECO:0000313" key="3">
    <source>
        <dbReference type="Proteomes" id="UP001209885"/>
    </source>
</evidence>
<evidence type="ECO:0000259" key="1">
    <source>
        <dbReference type="Pfam" id="PF06094"/>
    </source>
</evidence>
<sequence>MNKVFAYGTLRDDSIQKKLFSRLLKGIKDSLCGFRQYNIQWIENIDGKNIYSTYPAISKSGNDQDLIDGYLYELTDDELLITDEYEGDEYQRIIITTNSGTEAFVYIEKG</sequence>
<dbReference type="SUPFAM" id="SSF110857">
    <property type="entry name" value="Gamma-glutamyl cyclotransferase-like"/>
    <property type="match status" value="1"/>
</dbReference>
<dbReference type="InterPro" id="IPR013024">
    <property type="entry name" value="GGCT-like"/>
</dbReference>
<dbReference type="InterPro" id="IPR009288">
    <property type="entry name" value="AIG2-like_dom"/>
</dbReference>
<dbReference type="Proteomes" id="UP001209885">
    <property type="component" value="Unassembled WGS sequence"/>
</dbReference>
<name>A0ABT3RWG8_9BACT</name>
<keyword evidence="3" id="KW-1185">Reference proteome</keyword>
<dbReference type="EMBL" id="JAPFQN010000010">
    <property type="protein sequence ID" value="MCX2745567.1"/>
    <property type="molecule type" value="Genomic_DNA"/>
</dbReference>
<feature type="domain" description="Gamma-glutamylcyclotransferase AIG2-like" evidence="1">
    <location>
        <begin position="4"/>
        <end position="107"/>
    </location>
</feature>